<comment type="caution">
    <text evidence="1">The sequence shown here is derived from an EMBL/GenBank/DDBJ whole genome shotgun (WGS) entry which is preliminary data.</text>
</comment>
<gene>
    <name evidence="1" type="ORF">L2E82_00696</name>
</gene>
<accession>A0ACB9GX91</accession>
<dbReference type="EMBL" id="CM042009">
    <property type="protein sequence ID" value="KAI3788059.1"/>
    <property type="molecule type" value="Genomic_DNA"/>
</dbReference>
<reference evidence="1 2" key="2">
    <citation type="journal article" date="2022" name="Mol. Ecol. Resour.">
        <title>The genomes of chicory, endive, great burdock and yacon provide insights into Asteraceae paleo-polyploidization history and plant inulin production.</title>
        <authorList>
            <person name="Fan W."/>
            <person name="Wang S."/>
            <person name="Wang H."/>
            <person name="Wang A."/>
            <person name="Jiang F."/>
            <person name="Liu H."/>
            <person name="Zhao H."/>
            <person name="Xu D."/>
            <person name="Zhang Y."/>
        </authorList>
    </citation>
    <scope>NUCLEOTIDE SEQUENCE [LARGE SCALE GENOMIC DNA]</scope>
    <source>
        <strain evidence="2">cv. Punajuju</strain>
        <tissue evidence="1">Leaves</tissue>
    </source>
</reference>
<proteinExistence type="predicted"/>
<sequence length="211" mass="23292">MSLSLPLNVFQLQRCSVVSLLVLRSLDFRAGDFGIDLQVCLATAPNDSPFSLLGDVIPHLHAKARLPPEFTAAKVTQINGESSVIIPNTMMKNDPRFQHGSTTEAENSFIETLMSSNLSIEGIQGYFGNLSSIPVMEMAKLLQVERQKYMSSCCSRWFGRDATVIFKPDILQDSLILVQNAPNQESMSVLQDLNYNLSAASTETAIIEKFT</sequence>
<protein>
    <submittedName>
        <fullName evidence="1">Uncharacterized protein</fullName>
    </submittedName>
</protein>
<evidence type="ECO:0000313" key="2">
    <source>
        <dbReference type="Proteomes" id="UP001055811"/>
    </source>
</evidence>
<name>A0ACB9GX91_CICIN</name>
<reference evidence="2" key="1">
    <citation type="journal article" date="2022" name="Mol. Ecol. Resour.">
        <title>The genomes of chicory, endive, great burdock and yacon provide insights into Asteraceae palaeo-polyploidization history and plant inulin production.</title>
        <authorList>
            <person name="Fan W."/>
            <person name="Wang S."/>
            <person name="Wang H."/>
            <person name="Wang A."/>
            <person name="Jiang F."/>
            <person name="Liu H."/>
            <person name="Zhao H."/>
            <person name="Xu D."/>
            <person name="Zhang Y."/>
        </authorList>
    </citation>
    <scope>NUCLEOTIDE SEQUENCE [LARGE SCALE GENOMIC DNA]</scope>
    <source>
        <strain evidence="2">cv. Punajuju</strain>
    </source>
</reference>
<keyword evidence="2" id="KW-1185">Reference proteome</keyword>
<dbReference type="Proteomes" id="UP001055811">
    <property type="component" value="Linkage Group LG01"/>
</dbReference>
<evidence type="ECO:0000313" key="1">
    <source>
        <dbReference type="EMBL" id="KAI3788059.1"/>
    </source>
</evidence>
<organism evidence="1 2">
    <name type="scientific">Cichorium intybus</name>
    <name type="common">Chicory</name>
    <dbReference type="NCBI Taxonomy" id="13427"/>
    <lineage>
        <taxon>Eukaryota</taxon>
        <taxon>Viridiplantae</taxon>
        <taxon>Streptophyta</taxon>
        <taxon>Embryophyta</taxon>
        <taxon>Tracheophyta</taxon>
        <taxon>Spermatophyta</taxon>
        <taxon>Magnoliopsida</taxon>
        <taxon>eudicotyledons</taxon>
        <taxon>Gunneridae</taxon>
        <taxon>Pentapetalae</taxon>
        <taxon>asterids</taxon>
        <taxon>campanulids</taxon>
        <taxon>Asterales</taxon>
        <taxon>Asteraceae</taxon>
        <taxon>Cichorioideae</taxon>
        <taxon>Cichorieae</taxon>
        <taxon>Cichoriinae</taxon>
        <taxon>Cichorium</taxon>
    </lineage>
</organism>